<reference evidence="2 3" key="1">
    <citation type="journal article" date="2024" name="J Genomics">
        <title>Draft genome sequencing and assembly of Favolaschia claudopus CIRM-BRFM 2984 isolated from oak limbs.</title>
        <authorList>
            <person name="Navarro D."/>
            <person name="Drula E."/>
            <person name="Chaduli D."/>
            <person name="Cazenave R."/>
            <person name="Ahrendt S."/>
            <person name="Wang J."/>
            <person name="Lipzen A."/>
            <person name="Daum C."/>
            <person name="Barry K."/>
            <person name="Grigoriev I.V."/>
            <person name="Favel A."/>
            <person name="Rosso M.N."/>
            <person name="Martin F."/>
        </authorList>
    </citation>
    <scope>NUCLEOTIDE SEQUENCE [LARGE SCALE GENOMIC DNA]</scope>
    <source>
        <strain evidence="2 3">CIRM-BRFM 2984</strain>
    </source>
</reference>
<dbReference type="EMBL" id="JAWWNJ010000018">
    <property type="protein sequence ID" value="KAK7036983.1"/>
    <property type="molecule type" value="Genomic_DNA"/>
</dbReference>
<sequence>MTDFSRSTPNDVAVPVASSPINVLSHLSVNLLTPPTTPQRHQQRQREIQRAIRENNEASPRRRRVPAHRDENVSPDASTTAAPNARSLGQLRRHQRARENRPQPPPEPLSNRARAQRARRERERAGKAAMMDVDDPRRMHETHAYCR</sequence>
<evidence type="ECO:0000313" key="2">
    <source>
        <dbReference type="EMBL" id="KAK7036983.1"/>
    </source>
</evidence>
<proteinExistence type="predicted"/>
<evidence type="ECO:0000313" key="3">
    <source>
        <dbReference type="Proteomes" id="UP001362999"/>
    </source>
</evidence>
<feature type="region of interest" description="Disordered" evidence="1">
    <location>
        <begin position="32"/>
        <end position="132"/>
    </location>
</feature>
<feature type="compositionally biased region" description="Basic and acidic residues" evidence="1">
    <location>
        <begin position="44"/>
        <end position="60"/>
    </location>
</feature>
<name>A0AAW0CB21_9AGAR</name>
<evidence type="ECO:0000256" key="1">
    <source>
        <dbReference type="SAM" id="MobiDB-lite"/>
    </source>
</evidence>
<gene>
    <name evidence="2" type="ORF">R3P38DRAFT_3183005</name>
</gene>
<organism evidence="2 3">
    <name type="scientific">Favolaschia claudopus</name>
    <dbReference type="NCBI Taxonomy" id="2862362"/>
    <lineage>
        <taxon>Eukaryota</taxon>
        <taxon>Fungi</taxon>
        <taxon>Dikarya</taxon>
        <taxon>Basidiomycota</taxon>
        <taxon>Agaricomycotina</taxon>
        <taxon>Agaricomycetes</taxon>
        <taxon>Agaricomycetidae</taxon>
        <taxon>Agaricales</taxon>
        <taxon>Marasmiineae</taxon>
        <taxon>Mycenaceae</taxon>
        <taxon>Favolaschia</taxon>
    </lineage>
</organism>
<keyword evidence="3" id="KW-1185">Reference proteome</keyword>
<dbReference type="Proteomes" id="UP001362999">
    <property type="component" value="Unassembled WGS sequence"/>
</dbReference>
<dbReference type="AlphaFoldDB" id="A0AAW0CB21"/>
<accession>A0AAW0CB21</accession>
<comment type="caution">
    <text evidence="2">The sequence shown here is derived from an EMBL/GenBank/DDBJ whole genome shotgun (WGS) entry which is preliminary data.</text>
</comment>
<protein>
    <submittedName>
        <fullName evidence="2">Uncharacterized protein</fullName>
    </submittedName>
</protein>